<evidence type="ECO:0000313" key="2">
    <source>
        <dbReference type="EMBL" id="EPB66164.1"/>
    </source>
</evidence>
<sequence length="113" mass="13510">MPFFTHWKYLGSLHEVSQKLWKKILINSLRGKIQSQGVCGKFCTERWTTALARRSYTMVKLRRMDERSVALENSLPSRAHQVTERKQDETNEPMNSFLDKQEKERQRLIQQNR</sequence>
<evidence type="ECO:0000256" key="1">
    <source>
        <dbReference type="SAM" id="MobiDB-lite"/>
    </source>
</evidence>
<dbReference type="Proteomes" id="UP000054495">
    <property type="component" value="Unassembled WGS sequence"/>
</dbReference>
<feature type="non-terminal residue" evidence="2">
    <location>
        <position position="113"/>
    </location>
</feature>
<reference evidence="2 3" key="1">
    <citation type="submission" date="2013-05" db="EMBL/GenBank/DDBJ databases">
        <title>Draft genome of the parasitic nematode Anyclostoma ceylanicum.</title>
        <authorList>
            <person name="Mitreva M."/>
        </authorList>
    </citation>
    <scope>NUCLEOTIDE SEQUENCE [LARGE SCALE GENOMIC DNA]</scope>
</reference>
<name>A0A0D6L507_9BILA</name>
<feature type="region of interest" description="Disordered" evidence="1">
    <location>
        <begin position="70"/>
        <end position="113"/>
    </location>
</feature>
<accession>A0A0D6L507</accession>
<dbReference type="EMBL" id="KE126432">
    <property type="protein sequence ID" value="EPB66164.1"/>
    <property type="molecule type" value="Genomic_DNA"/>
</dbReference>
<protein>
    <submittedName>
        <fullName evidence="2">Uncharacterized protein</fullName>
    </submittedName>
</protein>
<gene>
    <name evidence="2" type="ORF">ANCCEY_14746</name>
</gene>
<keyword evidence="3" id="KW-1185">Reference proteome</keyword>
<proteinExistence type="predicted"/>
<dbReference type="AlphaFoldDB" id="A0A0D6L507"/>
<organism evidence="2 3">
    <name type="scientific">Ancylostoma ceylanicum</name>
    <dbReference type="NCBI Taxonomy" id="53326"/>
    <lineage>
        <taxon>Eukaryota</taxon>
        <taxon>Metazoa</taxon>
        <taxon>Ecdysozoa</taxon>
        <taxon>Nematoda</taxon>
        <taxon>Chromadorea</taxon>
        <taxon>Rhabditida</taxon>
        <taxon>Rhabditina</taxon>
        <taxon>Rhabditomorpha</taxon>
        <taxon>Strongyloidea</taxon>
        <taxon>Ancylostomatidae</taxon>
        <taxon>Ancylostomatinae</taxon>
        <taxon>Ancylostoma</taxon>
    </lineage>
</organism>
<evidence type="ECO:0000313" key="3">
    <source>
        <dbReference type="Proteomes" id="UP000054495"/>
    </source>
</evidence>